<proteinExistence type="inferred from homology"/>
<keyword evidence="4 9" id="KW-0812">Transmembrane</keyword>
<comment type="subcellular location">
    <subcellularLocation>
        <location evidence="9">Cell inner membrane</location>
        <topology evidence="9">Single-pass type I membrane protein</topology>
    </subcellularLocation>
</comment>
<dbReference type="AlphaFoldDB" id="A0A6S6U4Y3"/>
<keyword evidence="2 9" id="KW-0997">Cell inner membrane</keyword>
<keyword evidence="7 8" id="KW-0131">Cell cycle</keyword>
<dbReference type="SMART" id="SM00771">
    <property type="entry name" value="ZipA_C"/>
    <property type="match status" value="1"/>
</dbReference>
<dbReference type="SUPFAM" id="SSF64383">
    <property type="entry name" value="Cell-division protein ZipA, C-terminal domain"/>
    <property type="match status" value="1"/>
</dbReference>
<reference evidence="11" key="1">
    <citation type="submission" date="2020-01" db="EMBL/GenBank/DDBJ databases">
        <authorList>
            <person name="Meier V. D."/>
            <person name="Meier V D."/>
        </authorList>
    </citation>
    <scope>NUCLEOTIDE SEQUENCE</scope>
    <source>
        <strain evidence="11">HLG_WM_MAG_07</strain>
    </source>
</reference>
<dbReference type="GO" id="GO:0005886">
    <property type="term" value="C:plasma membrane"/>
    <property type="evidence" value="ECO:0007669"/>
    <property type="project" value="UniProtKB-SubCell"/>
</dbReference>
<dbReference type="GO" id="GO:0032153">
    <property type="term" value="C:cell division site"/>
    <property type="evidence" value="ECO:0007669"/>
    <property type="project" value="TreeGrafter"/>
</dbReference>
<dbReference type="InterPro" id="IPR007449">
    <property type="entry name" value="ZipA_FtsZ-bd_C"/>
</dbReference>
<dbReference type="Pfam" id="PF04354">
    <property type="entry name" value="ZipA_C"/>
    <property type="match status" value="1"/>
</dbReference>
<dbReference type="PANTHER" id="PTHR38685">
    <property type="entry name" value="CELL DIVISION PROTEIN ZIPA"/>
    <property type="match status" value="1"/>
</dbReference>
<keyword evidence="3 8" id="KW-0132">Cell division</keyword>
<gene>
    <name evidence="11" type="ORF">HELGO_WM24754</name>
</gene>
<evidence type="ECO:0000256" key="7">
    <source>
        <dbReference type="ARBA" id="ARBA00023306"/>
    </source>
</evidence>
<evidence type="ECO:0000256" key="4">
    <source>
        <dbReference type="ARBA" id="ARBA00022692"/>
    </source>
</evidence>
<evidence type="ECO:0000313" key="11">
    <source>
        <dbReference type="EMBL" id="CAA6826764.1"/>
    </source>
</evidence>
<comment type="similarity">
    <text evidence="8">Belongs to the ZipA family.</text>
</comment>
<dbReference type="Gene3D" id="3.30.1400.10">
    <property type="entry name" value="ZipA, C-terminal FtsZ-binding domain"/>
    <property type="match status" value="1"/>
</dbReference>
<feature type="domain" description="ZipA C-terminal FtsZ-binding" evidence="10">
    <location>
        <begin position="99"/>
        <end position="227"/>
    </location>
</feature>
<name>A0A6S6U4Y3_9GAMM</name>
<evidence type="ECO:0000256" key="5">
    <source>
        <dbReference type="ARBA" id="ARBA00022989"/>
    </source>
</evidence>
<evidence type="ECO:0000256" key="8">
    <source>
        <dbReference type="RuleBase" id="RU003612"/>
    </source>
</evidence>
<organism evidence="11">
    <name type="scientific">uncultured Thiotrichaceae bacterium</name>
    <dbReference type="NCBI Taxonomy" id="298394"/>
    <lineage>
        <taxon>Bacteria</taxon>
        <taxon>Pseudomonadati</taxon>
        <taxon>Pseudomonadota</taxon>
        <taxon>Gammaproteobacteria</taxon>
        <taxon>Thiotrichales</taxon>
        <taxon>Thiotrichaceae</taxon>
        <taxon>environmental samples</taxon>
    </lineage>
</organism>
<evidence type="ECO:0000256" key="3">
    <source>
        <dbReference type="ARBA" id="ARBA00022618"/>
    </source>
</evidence>
<dbReference type="GO" id="GO:0000917">
    <property type="term" value="P:division septum assembly"/>
    <property type="evidence" value="ECO:0007669"/>
    <property type="project" value="TreeGrafter"/>
</dbReference>
<protein>
    <recommendedName>
        <fullName evidence="8">Cell division protein ZipA</fullName>
    </recommendedName>
</protein>
<dbReference type="EMBL" id="CACVAY010000136">
    <property type="protein sequence ID" value="CAA6826764.1"/>
    <property type="molecule type" value="Genomic_DNA"/>
</dbReference>
<evidence type="ECO:0000259" key="10">
    <source>
        <dbReference type="SMART" id="SM00771"/>
    </source>
</evidence>
<dbReference type="InterPro" id="IPR036765">
    <property type="entry name" value="ZipA_FtsZ-bd_C_sf"/>
</dbReference>
<dbReference type="PANTHER" id="PTHR38685:SF1">
    <property type="entry name" value="CELL DIVISION PROTEIN ZIPA"/>
    <property type="match status" value="1"/>
</dbReference>
<evidence type="ECO:0000256" key="1">
    <source>
        <dbReference type="ARBA" id="ARBA00022475"/>
    </source>
</evidence>
<keyword evidence="6 9" id="KW-0472">Membrane</keyword>
<accession>A0A6S6U4Y3</accession>
<dbReference type="InterPro" id="IPR011919">
    <property type="entry name" value="Cell_div_ZipA"/>
</dbReference>
<comment type="function">
    <text evidence="8">Essential cell division protein that stabilizes the FtsZ protofilaments by cross-linking them and that serves as a cytoplasmic membrane anchor for the Z ring. Also required for the recruitment to the septal ring of downstream cell division proteins.</text>
</comment>
<sequence length="228" mass="25205">MIIGLIVLIGLFLMSRVFTRTYNPVDSKHKIPLYTDDNGKELSSIKADFPAKDGGSSNKPTINASFKDATVSQTGPITSIQNEKLPTEKTEKQEKKPQIAKQYVLFISAPENQELDGSAILQAMSKQNLSFGDMDIFHYLINDSQDSLFRVANGVAPWTLVPDELANSVTPGLSVIFETPVPLEIKTALQTFITVSRQLADTLGANLLNQQQEVFTERDELLWITSAD</sequence>
<evidence type="ECO:0000256" key="9">
    <source>
        <dbReference type="RuleBase" id="RU003613"/>
    </source>
</evidence>
<keyword evidence="5" id="KW-1133">Transmembrane helix</keyword>
<evidence type="ECO:0000256" key="2">
    <source>
        <dbReference type="ARBA" id="ARBA00022519"/>
    </source>
</evidence>
<keyword evidence="1 9" id="KW-1003">Cell membrane</keyword>
<evidence type="ECO:0000256" key="6">
    <source>
        <dbReference type="ARBA" id="ARBA00023136"/>
    </source>
</evidence>